<accession>A0AAF0Y6E8</accession>
<dbReference type="RefSeq" id="XP_062626844.1">
    <property type="nucleotide sequence ID" value="XM_062770860.1"/>
</dbReference>
<dbReference type="AlphaFoldDB" id="A0AAF0Y6E8"/>
<dbReference type="InterPro" id="IPR036047">
    <property type="entry name" value="F-box-like_dom_sf"/>
</dbReference>
<evidence type="ECO:0000313" key="4">
    <source>
        <dbReference type="Proteomes" id="UP000827549"/>
    </source>
</evidence>
<feature type="region of interest" description="Disordered" evidence="1">
    <location>
        <begin position="517"/>
        <end position="596"/>
    </location>
</feature>
<gene>
    <name evidence="3" type="ORF">LOC62_03G004340</name>
</gene>
<feature type="compositionally biased region" description="Low complexity" evidence="1">
    <location>
        <begin position="675"/>
        <end position="691"/>
    </location>
</feature>
<protein>
    <recommendedName>
        <fullName evidence="2">F-box domain-containing protein</fullName>
    </recommendedName>
</protein>
<evidence type="ECO:0000256" key="1">
    <source>
        <dbReference type="SAM" id="MobiDB-lite"/>
    </source>
</evidence>
<dbReference type="InterPro" id="IPR001810">
    <property type="entry name" value="F-box_dom"/>
</dbReference>
<name>A0AAF0Y6E8_9TREE</name>
<reference evidence="3" key="1">
    <citation type="submission" date="2023-10" db="EMBL/GenBank/DDBJ databases">
        <authorList>
            <person name="Noh H."/>
        </authorList>
    </citation>
    <scope>NUCLEOTIDE SEQUENCE</scope>
    <source>
        <strain evidence="3">DUCC4014</strain>
    </source>
</reference>
<feature type="domain" description="F-box" evidence="2">
    <location>
        <begin position="49"/>
        <end position="97"/>
    </location>
</feature>
<feature type="compositionally biased region" description="Acidic residues" evidence="1">
    <location>
        <begin position="524"/>
        <end position="534"/>
    </location>
</feature>
<feature type="compositionally biased region" description="Basic and acidic residues" evidence="1">
    <location>
        <begin position="535"/>
        <end position="552"/>
    </location>
</feature>
<proteinExistence type="predicted"/>
<dbReference type="GeneID" id="87807578"/>
<keyword evidence="4" id="KW-1185">Reference proteome</keyword>
<sequence length="812" mass="88060">MSTYGREAAVAVLAGPKDTRDAAPAGAASPDTGGAAASPDSAEPATAGPTTLASLPPELLDHILSHVPPRQRQRAALALSQVLRHHAPDTRHIWAHMPVGSARQVMPLWRRLMVEQNKARGGGAGVVKTFGMESWRGDADILNNALRCMPYINTLLVNVGTNFAPEHLQEMFERPRPQMERMEMRFRPYVEQASYYQFLKGSYFDAAVETLYKNWPETPSFTHISLVQDLPPRVTAPPTRAHSPAPSLANSFADLRLVSRFPTAAPSAATSVAGSVAPSAVASAAASAAGSVPTSTAGSVPPSTAASVASGAATPDAGSDTESGNSGSEESTTPPTSLSEADDSLESKGFTRKGPFPYLSECLQHLKPKTFAQPIVFFDIKCMARFGAAPVAKHLTHLRLRVPSRDLALVLVSPPPNTRLFPSLRYLDLSTSNVRLDAVFATLLRQYERLEHIVLDRVNLFAFSARERGNDMCKELGQLCVGAGLARGKERERLIAAWDTAQRTRVAQQEIALRQAAARRASEDESDADEDDEVREERRALREAEAAREEMQRQIALSRSRRNRPAPASHSTFSLRDRPSRRGAATSTGPAVSAADLPPQDKAYFVLPPLPTMKTICIGGEAPLISTFKVSHWEDEFHSGWRDGLAKLHGWAVHIADKYERAVKKANEFKEAEVKAPSAQKGKSKGKAAAPVNKVRPPTDIRLFRFARPDEPLPDWDPRDPTVGLIEVDVSDAAPRAYLDGYKQAIADAELYTHSQAVRPPCVLCTVPGCDGPSRRGEEGERVDGRGGMLGKHKDGCGHAIGEEMWGWEGVV</sequence>
<dbReference type="EMBL" id="CP086716">
    <property type="protein sequence ID" value="WOO80812.1"/>
    <property type="molecule type" value="Genomic_DNA"/>
</dbReference>
<feature type="region of interest" description="Disordered" evidence="1">
    <location>
        <begin position="672"/>
        <end position="692"/>
    </location>
</feature>
<dbReference type="PROSITE" id="PS50181">
    <property type="entry name" value="FBOX"/>
    <property type="match status" value="1"/>
</dbReference>
<dbReference type="SUPFAM" id="SSF81383">
    <property type="entry name" value="F-box domain"/>
    <property type="match status" value="1"/>
</dbReference>
<feature type="compositionally biased region" description="Low complexity" evidence="1">
    <location>
        <begin position="291"/>
        <end position="339"/>
    </location>
</feature>
<feature type="region of interest" description="Disordered" evidence="1">
    <location>
        <begin position="1"/>
        <end position="54"/>
    </location>
</feature>
<evidence type="ECO:0000313" key="3">
    <source>
        <dbReference type="EMBL" id="WOO80812.1"/>
    </source>
</evidence>
<dbReference type="Proteomes" id="UP000827549">
    <property type="component" value="Chromosome 3"/>
</dbReference>
<feature type="region of interest" description="Disordered" evidence="1">
    <location>
        <begin position="291"/>
        <end position="346"/>
    </location>
</feature>
<evidence type="ECO:0000259" key="2">
    <source>
        <dbReference type="PROSITE" id="PS50181"/>
    </source>
</evidence>
<organism evidence="3 4">
    <name type="scientific">Vanrija pseudolonga</name>
    <dbReference type="NCBI Taxonomy" id="143232"/>
    <lineage>
        <taxon>Eukaryota</taxon>
        <taxon>Fungi</taxon>
        <taxon>Dikarya</taxon>
        <taxon>Basidiomycota</taxon>
        <taxon>Agaricomycotina</taxon>
        <taxon>Tremellomycetes</taxon>
        <taxon>Trichosporonales</taxon>
        <taxon>Trichosporonaceae</taxon>
        <taxon>Vanrija</taxon>
    </lineage>
</organism>